<dbReference type="Proteomes" id="UP000044377">
    <property type="component" value="Unassembled WGS sequence"/>
</dbReference>
<evidence type="ECO:0000313" key="1">
    <source>
        <dbReference type="EMBL" id="CPR14385.1"/>
    </source>
</evidence>
<proteinExistence type="predicted"/>
<keyword evidence="2" id="KW-1185">Reference proteome</keyword>
<reference evidence="2" key="1">
    <citation type="submission" date="2015-01" db="EMBL/GenBank/DDBJ databases">
        <authorList>
            <person name="Paterson Steve"/>
        </authorList>
    </citation>
    <scope>NUCLEOTIDE SEQUENCE [LARGE SCALE GENOMIC DNA]</scope>
    <source>
        <strain evidence="2">OBR1</strain>
    </source>
</reference>
<name>A0A0G4JR30_9GAMM</name>
<accession>A0A0G4JR30</accession>
<sequence>MRKEDPICLPLSPGTGDNADIAAINPKTLFKSVSLRLVKS</sequence>
<organism evidence="1 2">
    <name type="scientific">Brenneria goodwinii</name>
    <dbReference type="NCBI Taxonomy" id="1109412"/>
    <lineage>
        <taxon>Bacteria</taxon>
        <taxon>Pseudomonadati</taxon>
        <taxon>Pseudomonadota</taxon>
        <taxon>Gammaproteobacteria</taxon>
        <taxon>Enterobacterales</taxon>
        <taxon>Pectobacteriaceae</taxon>
        <taxon>Brenneria</taxon>
    </lineage>
</organism>
<evidence type="ECO:0000313" key="2">
    <source>
        <dbReference type="Proteomes" id="UP000044377"/>
    </source>
</evidence>
<protein>
    <submittedName>
        <fullName evidence="1">Uncharacterized protein</fullName>
    </submittedName>
</protein>
<gene>
    <name evidence="1" type="ORF">BN1221_00793c</name>
</gene>
<dbReference type="EMBL" id="CGIG01000001">
    <property type="protein sequence ID" value="CPR14385.1"/>
    <property type="molecule type" value="Genomic_DNA"/>
</dbReference>
<dbReference type="AlphaFoldDB" id="A0A0G4JR30"/>